<evidence type="ECO:0000259" key="9">
    <source>
        <dbReference type="Pfam" id="PF21082"/>
    </source>
</evidence>
<dbReference type="Pfam" id="PF21088">
    <property type="entry name" value="MS_channel_1st"/>
    <property type="match status" value="1"/>
</dbReference>
<keyword evidence="6 7" id="KW-0472">Membrane</keyword>
<keyword evidence="12" id="KW-1185">Reference proteome</keyword>
<feature type="transmembrane region" description="Helical" evidence="7">
    <location>
        <begin position="62"/>
        <end position="87"/>
    </location>
</feature>
<proteinExistence type="inferred from homology"/>
<dbReference type="InterPro" id="IPR006685">
    <property type="entry name" value="MscS_channel_2nd"/>
</dbReference>
<gene>
    <name evidence="11" type="ORF">CAL13_13890</name>
</gene>
<sequence>MSDNVFDAFFTDTQFLGVPLLNWLLALIATCVVFVVVRMTVGFIQRKLQSRARMPGAHFSAIAADVIAGTSNLLLALAAVLVGIGLLDLPDRWANRVGSLWFVVAILQIALWAHRGIVLGMQHYFRRHASQDGAQITALAALSVWAAKVLLWAMVLLAMLSNMGVNITAFIASLGVGGIAVALAVQNILGDLFASMSIAIDKPFEVNDFIVVGTLAGTVEHVGLKTTRIRSLGGEQIVMSNASMLTATIQNYKRLRERRVVFQFGLTYDCTPDQARQVPRIVEEIIRGLDKTRFDRSHFKGFGESSLDFETVYYVLDPGYNQYMDIQQDINLKMMESFDELGVRFAHPMRTLNVASLPGNVRLRDAASKFDGPGAAAPKARLGT</sequence>
<evidence type="ECO:0000313" key="11">
    <source>
        <dbReference type="EMBL" id="ARP87179.1"/>
    </source>
</evidence>
<dbReference type="Pfam" id="PF21082">
    <property type="entry name" value="MS_channel_3rd"/>
    <property type="match status" value="1"/>
</dbReference>
<dbReference type="AlphaFoldDB" id="A0A1W6Z235"/>
<comment type="similarity">
    <text evidence="2">Belongs to the MscS (TC 1.A.23) family.</text>
</comment>
<accession>A0A1W6Z235</accession>
<name>A0A1W6Z235_9BORD</name>
<feature type="domain" description="Mechanosensitive ion channel MscS" evidence="8">
    <location>
        <begin position="187"/>
        <end position="254"/>
    </location>
</feature>
<dbReference type="Gene3D" id="1.10.287.1260">
    <property type="match status" value="1"/>
</dbReference>
<dbReference type="InterPro" id="IPR011014">
    <property type="entry name" value="MscS_channel_TM-2"/>
</dbReference>
<dbReference type="GO" id="GO:0008381">
    <property type="term" value="F:mechanosensitive monoatomic ion channel activity"/>
    <property type="evidence" value="ECO:0007669"/>
    <property type="project" value="UniProtKB-ARBA"/>
</dbReference>
<dbReference type="InterPro" id="IPR049142">
    <property type="entry name" value="MS_channel_1st"/>
</dbReference>
<dbReference type="PANTHER" id="PTHR30566:SF25">
    <property type="entry name" value="INNER MEMBRANE PROTEIN"/>
    <property type="match status" value="1"/>
</dbReference>
<feature type="domain" description="Mechanosensitive ion channel MscS C-terminal" evidence="9">
    <location>
        <begin position="260"/>
        <end position="345"/>
    </location>
</feature>
<dbReference type="PANTHER" id="PTHR30566">
    <property type="entry name" value="YNAI-RELATED MECHANOSENSITIVE ION CHANNEL"/>
    <property type="match status" value="1"/>
</dbReference>
<keyword evidence="5 7" id="KW-1133">Transmembrane helix</keyword>
<keyword evidence="4 7" id="KW-0812">Transmembrane</keyword>
<comment type="subcellular location">
    <subcellularLocation>
        <location evidence="1">Cell membrane</location>
        <topology evidence="1">Multi-pass membrane protein</topology>
    </subcellularLocation>
</comment>
<dbReference type="InterPro" id="IPR010920">
    <property type="entry name" value="LSM_dom_sf"/>
</dbReference>
<evidence type="ECO:0000256" key="6">
    <source>
        <dbReference type="ARBA" id="ARBA00023136"/>
    </source>
</evidence>
<evidence type="ECO:0000259" key="8">
    <source>
        <dbReference type="Pfam" id="PF00924"/>
    </source>
</evidence>
<evidence type="ECO:0000313" key="12">
    <source>
        <dbReference type="Proteomes" id="UP000194139"/>
    </source>
</evidence>
<evidence type="ECO:0000259" key="10">
    <source>
        <dbReference type="Pfam" id="PF21088"/>
    </source>
</evidence>
<dbReference type="Pfam" id="PF00924">
    <property type="entry name" value="MS_channel_2nd"/>
    <property type="match status" value="1"/>
</dbReference>
<dbReference type="SUPFAM" id="SSF50182">
    <property type="entry name" value="Sm-like ribonucleoproteins"/>
    <property type="match status" value="1"/>
</dbReference>
<keyword evidence="3" id="KW-1003">Cell membrane</keyword>
<evidence type="ECO:0000256" key="4">
    <source>
        <dbReference type="ARBA" id="ARBA00022692"/>
    </source>
</evidence>
<dbReference type="SUPFAM" id="SSF82689">
    <property type="entry name" value="Mechanosensitive channel protein MscS (YggB), C-terminal domain"/>
    <property type="match status" value="1"/>
</dbReference>
<evidence type="ECO:0000256" key="7">
    <source>
        <dbReference type="SAM" id="Phobius"/>
    </source>
</evidence>
<dbReference type="InterPro" id="IPR023408">
    <property type="entry name" value="MscS_beta-dom_sf"/>
</dbReference>
<feature type="transmembrane region" description="Helical" evidence="7">
    <location>
        <begin position="139"/>
        <end position="161"/>
    </location>
</feature>
<evidence type="ECO:0000256" key="2">
    <source>
        <dbReference type="ARBA" id="ARBA00008017"/>
    </source>
</evidence>
<dbReference type="RefSeq" id="WP_086072709.1">
    <property type="nucleotide sequence ID" value="NZ_CP021109.1"/>
</dbReference>
<reference evidence="11 12" key="1">
    <citation type="submission" date="2017-05" db="EMBL/GenBank/DDBJ databases">
        <title>Complete and WGS of Bordetella genogroups.</title>
        <authorList>
            <person name="Spilker T."/>
            <person name="LiPuma J."/>
        </authorList>
    </citation>
    <scope>NUCLEOTIDE SEQUENCE [LARGE SCALE GENOMIC DNA]</scope>
    <source>
        <strain evidence="11 12">AU17164</strain>
    </source>
</reference>
<organism evidence="11 12">
    <name type="scientific">Bordetella genomosp. 9</name>
    <dbReference type="NCBI Taxonomy" id="1416803"/>
    <lineage>
        <taxon>Bacteria</taxon>
        <taxon>Pseudomonadati</taxon>
        <taxon>Pseudomonadota</taxon>
        <taxon>Betaproteobacteria</taxon>
        <taxon>Burkholderiales</taxon>
        <taxon>Alcaligenaceae</taxon>
        <taxon>Bordetella</taxon>
    </lineage>
</organism>
<feature type="transmembrane region" description="Helical" evidence="7">
    <location>
        <begin position="167"/>
        <end position="189"/>
    </location>
</feature>
<feature type="domain" description="Mechanosensitive ion channel transmembrane helices 2/3" evidence="10">
    <location>
        <begin position="147"/>
        <end position="186"/>
    </location>
</feature>
<feature type="transmembrane region" description="Helical" evidence="7">
    <location>
        <begin position="99"/>
        <end position="118"/>
    </location>
</feature>
<dbReference type="InterPro" id="IPR049278">
    <property type="entry name" value="MS_channel_C"/>
</dbReference>
<dbReference type="Gene3D" id="2.30.30.60">
    <property type="match status" value="1"/>
</dbReference>
<dbReference type="GO" id="GO:0005886">
    <property type="term" value="C:plasma membrane"/>
    <property type="evidence" value="ECO:0007669"/>
    <property type="project" value="UniProtKB-SubCell"/>
</dbReference>
<dbReference type="InterPro" id="IPR011066">
    <property type="entry name" value="MscS_channel_C_sf"/>
</dbReference>
<feature type="transmembrane region" description="Helical" evidence="7">
    <location>
        <begin position="20"/>
        <end position="41"/>
    </location>
</feature>
<dbReference type="Proteomes" id="UP000194139">
    <property type="component" value="Chromosome"/>
</dbReference>
<evidence type="ECO:0000256" key="1">
    <source>
        <dbReference type="ARBA" id="ARBA00004651"/>
    </source>
</evidence>
<evidence type="ECO:0000256" key="5">
    <source>
        <dbReference type="ARBA" id="ARBA00022989"/>
    </source>
</evidence>
<dbReference type="Gene3D" id="3.30.70.100">
    <property type="match status" value="1"/>
</dbReference>
<evidence type="ECO:0000256" key="3">
    <source>
        <dbReference type="ARBA" id="ARBA00022475"/>
    </source>
</evidence>
<protein>
    <submittedName>
        <fullName evidence="11">Mechanosensitive ion channel protein MscS</fullName>
    </submittedName>
</protein>
<dbReference type="EMBL" id="CP021109">
    <property type="protein sequence ID" value="ARP87179.1"/>
    <property type="molecule type" value="Genomic_DNA"/>
</dbReference>
<dbReference type="SUPFAM" id="SSF82861">
    <property type="entry name" value="Mechanosensitive channel protein MscS (YggB), transmembrane region"/>
    <property type="match status" value="1"/>
</dbReference>